<keyword evidence="1" id="KW-0472">Membrane</keyword>
<feature type="transmembrane region" description="Helical" evidence="1">
    <location>
        <begin position="273"/>
        <end position="297"/>
    </location>
</feature>
<feature type="transmembrane region" description="Helical" evidence="1">
    <location>
        <begin position="194"/>
        <end position="214"/>
    </location>
</feature>
<dbReference type="EMBL" id="AQQW01000001">
    <property type="protein sequence ID" value="ETW14344.1"/>
    <property type="molecule type" value="Genomic_DNA"/>
</dbReference>
<gene>
    <name evidence="2" type="ORF">ATO8_00505</name>
</gene>
<evidence type="ECO:0000313" key="2">
    <source>
        <dbReference type="EMBL" id="ETW14344.1"/>
    </source>
</evidence>
<feature type="transmembrane region" description="Helical" evidence="1">
    <location>
        <begin position="243"/>
        <end position="261"/>
    </location>
</feature>
<dbReference type="AlphaFoldDB" id="W4HNS2"/>
<dbReference type="InterPro" id="IPR017516">
    <property type="entry name" value="AbrB_dup"/>
</dbReference>
<evidence type="ECO:0000256" key="1">
    <source>
        <dbReference type="SAM" id="Phobius"/>
    </source>
</evidence>
<feature type="transmembrane region" description="Helical" evidence="1">
    <location>
        <begin position="156"/>
        <end position="174"/>
    </location>
</feature>
<dbReference type="Proteomes" id="UP000019063">
    <property type="component" value="Unassembled WGS sequence"/>
</dbReference>
<feature type="transmembrane region" description="Helical" evidence="1">
    <location>
        <begin position="336"/>
        <end position="354"/>
    </location>
</feature>
<dbReference type="RefSeq" id="WP_043841169.1">
    <property type="nucleotide sequence ID" value="NZ_AQQW01000001.1"/>
</dbReference>
<sequence>MFSRTLLTRTALTLVMLVIGGLGGALAAALGLPMPWMLGSLGMTALSVAFLQDTILADYTFPSDLRALFVALIGVMIGTQVQPQLFRDLSALPITGTALLIFVFLAHGGNTLIFRKLGGFDRATAFYSGTPGGLMESIALGEGAGADVRLLTLQQFLRIILVVTLIPTALSIYAGEPVGSSAGMAPGGTDPVGLVNLVLIVAAAITGLYVARFIHLPASQIIGPLLLSAAITLSGSVDLHLPFWLIAMAQSVVGVGLGMRFRGITLRLISRSIGLSLVSVLYMLGVGAGLSLVLWQITGLDFLQLLLSFAPGGVTEMSLIALSLSVNPALVSLHHVVRILMTVGALIVSARAFGLTKR</sequence>
<proteinExistence type="predicted"/>
<dbReference type="PIRSF" id="PIRSF038991">
    <property type="entry name" value="Protein_AbrB"/>
    <property type="match status" value="1"/>
</dbReference>
<keyword evidence="2" id="KW-0560">Oxidoreductase</keyword>
<dbReference type="Pfam" id="PF05145">
    <property type="entry name" value="AbrB"/>
    <property type="match status" value="1"/>
</dbReference>
<reference evidence="2 3" key="1">
    <citation type="journal article" date="2014" name="Antonie Van Leeuwenhoek">
        <title>Roseivivax atlanticus sp. nov., isolated from surface seawater of the Atlantic Ocean.</title>
        <authorList>
            <person name="Li G."/>
            <person name="Lai Q."/>
            <person name="Liu X."/>
            <person name="Sun F."/>
            <person name="Shao Z."/>
        </authorList>
    </citation>
    <scope>NUCLEOTIDE SEQUENCE [LARGE SCALE GENOMIC DNA]</scope>
    <source>
        <strain evidence="2 3">22II-s10s</strain>
    </source>
</reference>
<dbReference type="GO" id="GO:0004497">
    <property type="term" value="F:monooxygenase activity"/>
    <property type="evidence" value="ECO:0007669"/>
    <property type="project" value="UniProtKB-KW"/>
</dbReference>
<dbReference type="STRING" id="1379903.ATO8_00505"/>
<evidence type="ECO:0000313" key="3">
    <source>
        <dbReference type="Proteomes" id="UP000019063"/>
    </source>
</evidence>
<dbReference type="GO" id="GO:0016020">
    <property type="term" value="C:membrane"/>
    <property type="evidence" value="ECO:0007669"/>
    <property type="project" value="InterPro"/>
</dbReference>
<keyword evidence="3" id="KW-1185">Reference proteome</keyword>
<feature type="transmembrane region" description="Helical" evidence="1">
    <location>
        <begin position="92"/>
        <end position="114"/>
    </location>
</feature>
<organism evidence="2 3">
    <name type="scientific">Roseivivax marinus</name>
    <dbReference type="NCBI Taxonomy" id="1379903"/>
    <lineage>
        <taxon>Bacteria</taxon>
        <taxon>Pseudomonadati</taxon>
        <taxon>Pseudomonadota</taxon>
        <taxon>Alphaproteobacteria</taxon>
        <taxon>Rhodobacterales</taxon>
        <taxon>Roseobacteraceae</taxon>
        <taxon>Roseivivax</taxon>
    </lineage>
</organism>
<dbReference type="PANTHER" id="PTHR38457:SF1">
    <property type="entry name" value="REGULATOR ABRB-RELATED"/>
    <property type="match status" value="1"/>
</dbReference>
<keyword evidence="1" id="KW-0812">Transmembrane</keyword>
<dbReference type="eggNOG" id="COG3180">
    <property type="taxonomic scope" value="Bacteria"/>
</dbReference>
<keyword evidence="1" id="KW-1133">Transmembrane helix</keyword>
<feature type="transmembrane region" description="Helical" evidence="1">
    <location>
        <begin position="221"/>
        <end position="237"/>
    </location>
</feature>
<dbReference type="NCBIfam" id="TIGR03082">
    <property type="entry name" value="Gneg_AbrB_dup"/>
    <property type="match status" value="1"/>
</dbReference>
<protein>
    <submittedName>
        <fullName evidence="2">Monooxygenase</fullName>
    </submittedName>
</protein>
<dbReference type="PANTHER" id="PTHR38457">
    <property type="entry name" value="REGULATOR ABRB-RELATED"/>
    <property type="match status" value="1"/>
</dbReference>
<keyword evidence="2" id="KW-0503">Monooxygenase</keyword>
<dbReference type="GO" id="GO:0010468">
    <property type="term" value="P:regulation of gene expression"/>
    <property type="evidence" value="ECO:0007669"/>
    <property type="project" value="InterPro"/>
</dbReference>
<comment type="caution">
    <text evidence="2">The sequence shown here is derived from an EMBL/GenBank/DDBJ whole genome shotgun (WGS) entry which is preliminary data.</text>
</comment>
<accession>W4HNS2</accession>
<name>W4HNS2_9RHOB</name>
<dbReference type="InterPro" id="IPR007820">
    <property type="entry name" value="AbrB_fam"/>
</dbReference>